<protein>
    <submittedName>
        <fullName evidence="2">Uncharacterized protein</fullName>
    </submittedName>
</protein>
<keyword evidence="1" id="KW-0472">Membrane</keyword>
<keyword evidence="1" id="KW-1133">Transmembrane helix</keyword>
<gene>
    <name evidence="2" type="ORF">LCGC14_2879560</name>
</gene>
<dbReference type="EMBL" id="LAZR01056122">
    <property type="protein sequence ID" value="KKK74858.1"/>
    <property type="molecule type" value="Genomic_DNA"/>
</dbReference>
<name>A0A0F8Y0T1_9ZZZZ</name>
<organism evidence="2">
    <name type="scientific">marine sediment metagenome</name>
    <dbReference type="NCBI Taxonomy" id="412755"/>
    <lineage>
        <taxon>unclassified sequences</taxon>
        <taxon>metagenomes</taxon>
        <taxon>ecological metagenomes</taxon>
    </lineage>
</organism>
<proteinExistence type="predicted"/>
<accession>A0A0F8Y0T1</accession>
<comment type="caution">
    <text evidence="2">The sequence shown here is derived from an EMBL/GenBank/DDBJ whole genome shotgun (WGS) entry which is preliminary data.</text>
</comment>
<dbReference type="AlphaFoldDB" id="A0A0F8Y0T1"/>
<reference evidence="2" key="1">
    <citation type="journal article" date="2015" name="Nature">
        <title>Complex archaea that bridge the gap between prokaryotes and eukaryotes.</title>
        <authorList>
            <person name="Spang A."/>
            <person name="Saw J.H."/>
            <person name="Jorgensen S.L."/>
            <person name="Zaremba-Niedzwiedzka K."/>
            <person name="Martijn J."/>
            <person name="Lind A.E."/>
            <person name="van Eijk R."/>
            <person name="Schleper C."/>
            <person name="Guy L."/>
            <person name="Ettema T.J."/>
        </authorList>
    </citation>
    <scope>NUCLEOTIDE SEQUENCE</scope>
</reference>
<feature type="transmembrane region" description="Helical" evidence="1">
    <location>
        <begin position="30"/>
        <end position="49"/>
    </location>
</feature>
<sequence length="58" mass="6903">MKHKIEIILIGILICVVLQFIFDWNMNNSSLYLLGWTQIGLYFSVCQLFKLRKLKLKD</sequence>
<keyword evidence="1" id="KW-0812">Transmembrane</keyword>
<feature type="transmembrane region" description="Helical" evidence="1">
    <location>
        <begin position="7"/>
        <end position="24"/>
    </location>
</feature>
<evidence type="ECO:0000256" key="1">
    <source>
        <dbReference type="SAM" id="Phobius"/>
    </source>
</evidence>
<evidence type="ECO:0000313" key="2">
    <source>
        <dbReference type="EMBL" id="KKK74858.1"/>
    </source>
</evidence>